<dbReference type="Proteomes" id="UP000296049">
    <property type="component" value="Unassembled WGS sequence"/>
</dbReference>
<name>R0LAA9_ANAPL</name>
<organism evidence="1 2">
    <name type="scientific">Anas platyrhynchos</name>
    <name type="common">Mallard</name>
    <name type="synonym">Anas boschas</name>
    <dbReference type="NCBI Taxonomy" id="8839"/>
    <lineage>
        <taxon>Eukaryota</taxon>
        <taxon>Metazoa</taxon>
        <taxon>Chordata</taxon>
        <taxon>Craniata</taxon>
        <taxon>Vertebrata</taxon>
        <taxon>Euteleostomi</taxon>
        <taxon>Archelosauria</taxon>
        <taxon>Archosauria</taxon>
        <taxon>Dinosauria</taxon>
        <taxon>Saurischia</taxon>
        <taxon>Theropoda</taxon>
        <taxon>Coelurosauria</taxon>
        <taxon>Aves</taxon>
        <taxon>Neognathae</taxon>
        <taxon>Galloanserae</taxon>
        <taxon>Anseriformes</taxon>
        <taxon>Anatidae</taxon>
        <taxon>Anatinae</taxon>
        <taxon>Anas</taxon>
    </lineage>
</organism>
<keyword evidence="2" id="KW-1185">Reference proteome</keyword>
<accession>R0LAA9</accession>
<evidence type="ECO:0000313" key="2">
    <source>
        <dbReference type="Proteomes" id="UP000296049"/>
    </source>
</evidence>
<reference evidence="2" key="1">
    <citation type="journal article" date="2013" name="Nat. Genet.">
        <title>The duck genome and transcriptome provide insight into an avian influenza virus reservoir species.</title>
        <authorList>
            <person name="Huang Y."/>
            <person name="Li Y."/>
            <person name="Burt D.W."/>
            <person name="Chen H."/>
            <person name="Zhang Y."/>
            <person name="Qian W."/>
            <person name="Kim H."/>
            <person name="Gan S."/>
            <person name="Zhao Y."/>
            <person name="Li J."/>
            <person name="Yi K."/>
            <person name="Feng H."/>
            <person name="Zhu P."/>
            <person name="Li B."/>
            <person name="Liu Q."/>
            <person name="Fairley S."/>
            <person name="Magor K.E."/>
            <person name="Du Z."/>
            <person name="Hu X."/>
            <person name="Goodman L."/>
            <person name="Tafer H."/>
            <person name="Vignal A."/>
            <person name="Lee T."/>
            <person name="Kim K.W."/>
            <person name="Sheng Z."/>
            <person name="An Y."/>
            <person name="Searle S."/>
            <person name="Herrero J."/>
            <person name="Groenen M.A."/>
            <person name="Crooijmans R.P."/>
            <person name="Faraut T."/>
            <person name="Cai Q."/>
            <person name="Webster R.G."/>
            <person name="Aldridge J.R."/>
            <person name="Warren W.C."/>
            <person name="Bartschat S."/>
            <person name="Kehr S."/>
            <person name="Marz M."/>
            <person name="Stadler P.F."/>
            <person name="Smith J."/>
            <person name="Kraus R.H."/>
            <person name="Zhao Y."/>
            <person name="Ren L."/>
            <person name="Fei J."/>
            <person name="Morisson M."/>
            <person name="Kaiser P."/>
            <person name="Griffin D.K."/>
            <person name="Rao M."/>
            <person name="Pitel F."/>
            <person name="Wang J."/>
            <person name="Li N."/>
        </authorList>
    </citation>
    <scope>NUCLEOTIDE SEQUENCE [LARGE SCALE GENOMIC DNA]</scope>
</reference>
<sequence>MATSQRPADNTRILEIEHLFLPLAQLLAGTSQCPAGQLLKFGGEKRIEHTAGFLLYSPYRVARGKNEDWLYFGYSSDHVTLSRKDRALVGVGRNMDWSIPGKTIDRVLRDGFVVLVFTVYLSKQCSVTFGGVFRHVVQQSSEAMDEGGNPPAPAFGCARGSGALPDTCCQHRALSAATGQRRNRLSPRVSPTDLRFAESLSSPSLLLGQCGGSASQLRNSVDGEFLHLEYPAQAVPAILHLRLIGVLAPGQLLQELRQPQGNGFLLFRCMQGVRAQKGSGSVLPAALDQGSLSGRTTET</sequence>
<protein>
    <submittedName>
        <fullName evidence="1">Uncharacterized protein</fullName>
    </submittedName>
</protein>
<proteinExistence type="predicted"/>
<gene>
    <name evidence="1" type="ORF">Anapl_09461</name>
</gene>
<dbReference type="AlphaFoldDB" id="R0LAA9"/>
<dbReference type="EMBL" id="KB742940">
    <property type="protein sequence ID" value="EOB02619.1"/>
    <property type="molecule type" value="Genomic_DNA"/>
</dbReference>
<evidence type="ECO:0000313" key="1">
    <source>
        <dbReference type="EMBL" id="EOB02619.1"/>
    </source>
</evidence>